<dbReference type="PANTHER" id="PTHR35134:SF2">
    <property type="entry name" value="NUCLEOTIDASE YQFW-RELATED"/>
    <property type="match status" value="1"/>
</dbReference>
<dbReference type="PATRIC" id="fig|889306.3.peg.3400"/>
<evidence type="ECO:0000313" key="5">
    <source>
        <dbReference type="Proteomes" id="UP000031938"/>
    </source>
</evidence>
<keyword evidence="2 3" id="KW-0378">Hydrolase</keyword>
<accession>A0A0C2RRP2</accession>
<dbReference type="EC" id="3.1.3.-" evidence="3"/>
<keyword evidence="5" id="KW-1185">Reference proteome</keyword>
<evidence type="ECO:0000256" key="1">
    <source>
        <dbReference type="ARBA" id="ARBA00009589"/>
    </source>
</evidence>
<dbReference type="InterPro" id="IPR023214">
    <property type="entry name" value="HAD_sf"/>
</dbReference>
<dbReference type="AlphaFoldDB" id="A0A0C2RRP2"/>
<dbReference type="OrthoDB" id="2471595at2"/>
<comment type="caution">
    <text evidence="4">The sequence shown here is derived from an EMBL/GenBank/DDBJ whole genome shotgun (WGS) entry which is preliminary data.</text>
</comment>
<dbReference type="PIRSF" id="PIRSF021362">
    <property type="entry name" value="UCP021362_HAD"/>
    <property type="match status" value="1"/>
</dbReference>
<sequence>MTKRFGIDIDGTVTCPTSLLPYINKAFTRSLSLQDITEYDLTKALPDIKPSVFSEWFLEAEPVIYQNSPIAKHVVQILEEWKSAHELYFISARSSKHLGLTVEWFKQHKIDYDHLELVGSHDKVTTAQKYNVDLFFEDKHDNAVMIHEQCGIPVILFDTPYNQDPIPDGVVRVKDWLQAKNWVNEWLEHQK</sequence>
<dbReference type="Gene3D" id="3.40.50.1000">
    <property type="entry name" value="HAD superfamily/HAD-like"/>
    <property type="match status" value="1"/>
</dbReference>
<reference evidence="4 5" key="1">
    <citation type="submission" date="2015-01" db="EMBL/GenBank/DDBJ databases">
        <title>Genome sequencing of Jeotgalibacillus soli.</title>
        <authorList>
            <person name="Goh K.M."/>
            <person name="Chan K.-G."/>
            <person name="Yaakop A.S."/>
            <person name="Ee R."/>
            <person name="Gan H.M."/>
            <person name="Chan C.S."/>
        </authorList>
    </citation>
    <scope>NUCLEOTIDE SEQUENCE [LARGE SCALE GENOMIC DNA]</scope>
    <source>
        <strain evidence="4 5">P9</strain>
    </source>
</reference>
<dbReference type="InterPro" id="IPR036412">
    <property type="entry name" value="HAD-like_sf"/>
</dbReference>
<dbReference type="Proteomes" id="UP000031938">
    <property type="component" value="Unassembled WGS sequence"/>
</dbReference>
<gene>
    <name evidence="4" type="ORF">KP78_33830</name>
</gene>
<evidence type="ECO:0000313" key="4">
    <source>
        <dbReference type="EMBL" id="KIL44419.1"/>
    </source>
</evidence>
<evidence type="ECO:0000256" key="3">
    <source>
        <dbReference type="PIRNR" id="PIRNR021362"/>
    </source>
</evidence>
<evidence type="ECO:0000256" key="2">
    <source>
        <dbReference type="ARBA" id="ARBA00022801"/>
    </source>
</evidence>
<protein>
    <recommendedName>
        <fullName evidence="3">Nucleotidase</fullName>
        <ecNumber evidence="3">3.1.3.-</ecNumber>
    </recommendedName>
</protein>
<dbReference type="InterPro" id="IPR052419">
    <property type="entry name" value="5_3-deoxyribonucleotidase-like"/>
</dbReference>
<proteinExistence type="inferred from homology"/>
<dbReference type="EMBL" id="JXRP01000019">
    <property type="protein sequence ID" value="KIL44419.1"/>
    <property type="molecule type" value="Genomic_DNA"/>
</dbReference>
<comment type="similarity">
    <text evidence="1 3">Belongs to the 5'(3')-deoxyribonucleotidase family.</text>
</comment>
<dbReference type="InterPro" id="IPR009206">
    <property type="entry name" value="Nucleotidase_putative"/>
</dbReference>
<organism evidence="4 5">
    <name type="scientific">Jeotgalibacillus soli</name>
    <dbReference type="NCBI Taxonomy" id="889306"/>
    <lineage>
        <taxon>Bacteria</taxon>
        <taxon>Bacillati</taxon>
        <taxon>Bacillota</taxon>
        <taxon>Bacilli</taxon>
        <taxon>Bacillales</taxon>
        <taxon>Caryophanaceae</taxon>
        <taxon>Jeotgalibacillus</taxon>
    </lineage>
</organism>
<dbReference type="STRING" id="889306.KP78_33830"/>
<dbReference type="SUPFAM" id="SSF56784">
    <property type="entry name" value="HAD-like"/>
    <property type="match status" value="1"/>
</dbReference>
<dbReference type="GO" id="GO:0016787">
    <property type="term" value="F:hydrolase activity"/>
    <property type="evidence" value="ECO:0007669"/>
    <property type="project" value="UniProtKB-KW"/>
</dbReference>
<dbReference type="PANTHER" id="PTHR35134">
    <property type="entry name" value="NUCLEOTIDASE YQFW-RELATED"/>
    <property type="match status" value="1"/>
</dbReference>
<name>A0A0C2RRP2_9BACL</name>
<dbReference type="RefSeq" id="WP_041090288.1">
    <property type="nucleotide sequence ID" value="NZ_JXRP01000019.1"/>
</dbReference>